<name>A0ABW5PNG3_9BACI</name>
<keyword evidence="2" id="KW-1185">Reference proteome</keyword>
<dbReference type="Pfam" id="PF05402">
    <property type="entry name" value="PqqD"/>
    <property type="match status" value="1"/>
</dbReference>
<evidence type="ECO:0000313" key="2">
    <source>
        <dbReference type="Proteomes" id="UP001597458"/>
    </source>
</evidence>
<protein>
    <submittedName>
        <fullName evidence="1">PqqD family protein</fullName>
    </submittedName>
</protein>
<dbReference type="Proteomes" id="UP001597458">
    <property type="component" value="Unassembled WGS sequence"/>
</dbReference>
<sequence>MKKKDNMLLLSPKLKEGVKVARDQDPYLLIQRQNWLERLSIRFFKQPSCRKIKLDALGEFVVGQLDGKQTVLDIEKRFIEKFGNEDDKALARLVKFLQILEANQWIEWNK</sequence>
<proteinExistence type="predicted"/>
<reference evidence="2" key="1">
    <citation type="journal article" date="2019" name="Int. J. Syst. Evol. Microbiol.">
        <title>The Global Catalogue of Microorganisms (GCM) 10K type strain sequencing project: providing services to taxonomists for standard genome sequencing and annotation.</title>
        <authorList>
            <consortium name="The Broad Institute Genomics Platform"/>
            <consortium name="The Broad Institute Genome Sequencing Center for Infectious Disease"/>
            <person name="Wu L."/>
            <person name="Ma J."/>
        </authorList>
    </citation>
    <scope>NUCLEOTIDE SEQUENCE [LARGE SCALE GENOMIC DNA]</scope>
    <source>
        <strain evidence="2">TISTR 2241</strain>
    </source>
</reference>
<dbReference type="Gene3D" id="1.10.10.1150">
    <property type="entry name" value="Coenzyme PQQ synthesis protein D (PqqD)"/>
    <property type="match status" value="1"/>
</dbReference>
<gene>
    <name evidence="1" type="ORF">ACFSTF_03105</name>
</gene>
<accession>A0ABW5PNG3</accession>
<dbReference type="RefSeq" id="WP_141189737.1">
    <property type="nucleotide sequence ID" value="NZ_JBHUMR010000007.1"/>
</dbReference>
<organism evidence="1 2">
    <name type="scientific">Terrilactibacillus laevilacticus</name>
    <dbReference type="NCBI Taxonomy" id="1380157"/>
    <lineage>
        <taxon>Bacteria</taxon>
        <taxon>Bacillati</taxon>
        <taxon>Bacillota</taxon>
        <taxon>Bacilli</taxon>
        <taxon>Bacillales</taxon>
        <taxon>Bacillaceae</taxon>
        <taxon>Terrilactibacillus</taxon>
    </lineage>
</organism>
<comment type="caution">
    <text evidence="1">The sequence shown here is derived from an EMBL/GenBank/DDBJ whole genome shotgun (WGS) entry which is preliminary data.</text>
</comment>
<dbReference type="InterPro" id="IPR041881">
    <property type="entry name" value="PqqD_sf"/>
</dbReference>
<evidence type="ECO:0000313" key="1">
    <source>
        <dbReference type="EMBL" id="MFD2616302.1"/>
    </source>
</evidence>
<dbReference type="EMBL" id="JBHUMR010000007">
    <property type="protein sequence ID" value="MFD2616302.1"/>
    <property type="molecule type" value="Genomic_DNA"/>
</dbReference>
<dbReference type="InterPro" id="IPR008792">
    <property type="entry name" value="PQQD"/>
</dbReference>